<dbReference type="AlphaFoldDB" id="A0A2S9QCS0"/>
<feature type="region of interest" description="Disordered" evidence="1">
    <location>
        <begin position="1"/>
        <end position="48"/>
    </location>
</feature>
<dbReference type="SUPFAM" id="SSF143422">
    <property type="entry name" value="Transposase IS200-like"/>
    <property type="match status" value="1"/>
</dbReference>
<dbReference type="GO" id="GO:0004803">
    <property type="term" value="F:transposase activity"/>
    <property type="evidence" value="ECO:0007669"/>
    <property type="project" value="InterPro"/>
</dbReference>
<organism evidence="3 4">
    <name type="scientific">Labrys okinawensis</name>
    <dbReference type="NCBI Taxonomy" id="346911"/>
    <lineage>
        <taxon>Bacteria</taxon>
        <taxon>Pseudomonadati</taxon>
        <taxon>Pseudomonadota</taxon>
        <taxon>Alphaproteobacteria</taxon>
        <taxon>Hyphomicrobiales</taxon>
        <taxon>Xanthobacteraceae</taxon>
        <taxon>Labrys</taxon>
    </lineage>
</organism>
<accession>A0A2S9QCS0</accession>
<sequence>MRRERRRTGCWGAGLQTRPAPGGQRLEQGTGADNSSSDAKNHRGWHQPHGLPHFDTPEIVQFVTFRLADSLPAWVEDRRETSVEMRRRVERKLDEGMGACWLANVDIALLVESALLAFHMQRYRLWSWCIMPNHVHCLFDLKDGWRLADVVKSLKSYTAAHANRILGRQAVFWQADYFDRYMRSEDQMARTIDYIERNPVKAGLCTYSTEWRWSSARRKLGGGSSDPASDFIAEQ</sequence>
<dbReference type="PANTHER" id="PTHR36966">
    <property type="entry name" value="REP-ASSOCIATED TYROSINE TRANSPOSASE"/>
    <property type="match status" value="1"/>
</dbReference>
<dbReference type="EMBL" id="PUEJ01000004">
    <property type="protein sequence ID" value="PRH87142.1"/>
    <property type="molecule type" value="Genomic_DNA"/>
</dbReference>
<dbReference type="GO" id="GO:0006313">
    <property type="term" value="P:DNA transposition"/>
    <property type="evidence" value="ECO:0007669"/>
    <property type="project" value="InterPro"/>
</dbReference>
<dbReference type="OrthoDB" id="9794403at2"/>
<dbReference type="Pfam" id="PF01797">
    <property type="entry name" value="Y1_Tnp"/>
    <property type="match status" value="1"/>
</dbReference>
<gene>
    <name evidence="3" type="ORF">C5L14_10880</name>
</gene>
<reference evidence="3 4" key="1">
    <citation type="submission" date="2018-02" db="EMBL/GenBank/DDBJ databases">
        <title>Whole genome sequencing of endophytic bacterium.</title>
        <authorList>
            <person name="Eedara R."/>
            <person name="Podile A.R."/>
        </authorList>
    </citation>
    <scope>NUCLEOTIDE SEQUENCE [LARGE SCALE GENOMIC DNA]</scope>
    <source>
        <strain evidence="3 4">RP1T</strain>
    </source>
</reference>
<dbReference type="NCBIfam" id="NF047646">
    <property type="entry name" value="REP_Tyr_transpos"/>
    <property type="match status" value="1"/>
</dbReference>
<protein>
    <submittedName>
        <fullName evidence="3">Transposase</fullName>
    </submittedName>
</protein>
<dbReference type="InterPro" id="IPR002686">
    <property type="entry name" value="Transposase_17"/>
</dbReference>
<evidence type="ECO:0000259" key="2">
    <source>
        <dbReference type="SMART" id="SM01321"/>
    </source>
</evidence>
<comment type="caution">
    <text evidence="3">The sequence shown here is derived from an EMBL/GenBank/DDBJ whole genome shotgun (WGS) entry which is preliminary data.</text>
</comment>
<dbReference type="GO" id="GO:0043565">
    <property type="term" value="F:sequence-specific DNA binding"/>
    <property type="evidence" value="ECO:0007669"/>
    <property type="project" value="TreeGrafter"/>
</dbReference>
<evidence type="ECO:0000256" key="1">
    <source>
        <dbReference type="SAM" id="MobiDB-lite"/>
    </source>
</evidence>
<dbReference type="Proteomes" id="UP000237682">
    <property type="component" value="Unassembled WGS sequence"/>
</dbReference>
<keyword evidence="4" id="KW-1185">Reference proteome</keyword>
<evidence type="ECO:0000313" key="3">
    <source>
        <dbReference type="EMBL" id="PRH87142.1"/>
    </source>
</evidence>
<feature type="domain" description="Transposase IS200-like" evidence="2">
    <location>
        <begin position="56"/>
        <end position="198"/>
    </location>
</feature>
<dbReference type="InterPro" id="IPR036515">
    <property type="entry name" value="Transposase_17_sf"/>
</dbReference>
<proteinExistence type="predicted"/>
<dbReference type="SMART" id="SM01321">
    <property type="entry name" value="Y1_Tnp"/>
    <property type="match status" value="1"/>
</dbReference>
<dbReference type="PANTHER" id="PTHR36966:SF1">
    <property type="entry name" value="REP-ASSOCIATED TYROSINE TRANSPOSASE"/>
    <property type="match status" value="1"/>
</dbReference>
<name>A0A2S9QCS0_9HYPH</name>
<evidence type="ECO:0000313" key="4">
    <source>
        <dbReference type="Proteomes" id="UP000237682"/>
    </source>
</evidence>
<dbReference type="InterPro" id="IPR052715">
    <property type="entry name" value="RAYT_transposase"/>
</dbReference>
<dbReference type="Gene3D" id="3.30.70.1290">
    <property type="entry name" value="Transposase IS200-like"/>
    <property type="match status" value="1"/>
</dbReference>